<evidence type="ECO:0000256" key="1">
    <source>
        <dbReference type="SAM" id="MobiDB-lite"/>
    </source>
</evidence>
<evidence type="ECO:0000259" key="2">
    <source>
        <dbReference type="Pfam" id="PF13719"/>
    </source>
</evidence>
<dbReference type="InterPro" id="IPR011723">
    <property type="entry name" value="Znf/thioredoxin_put"/>
</dbReference>
<evidence type="ECO:0000313" key="3">
    <source>
        <dbReference type="EMBL" id="OOV08675.1"/>
    </source>
</evidence>
<dbReference type="InterPro" id="IPR021834">
    <property type="entry name" value="DUF3426"/>
</dbReference>
<feature type="region of interest" description="Disordered" evidence="1">
    <location>
        <begin position="131"/>
        <end position="152"/>
    </location>
</feature>
<dbReference type="Pfam" id="PF13719">
    <property type="entry name" value="Zn_ribbon_5"/>
    <property type="match status" value="1"/>
</dbReference>
<evidence type="ECO:0000313" key="4">
    <source>
        <dbReference type="Proteomes" id="UP000190750"/>
    </source>
</evidence>
<keyword evidence="4" id="KW-1185">Reference proteome</keyword>
<feature type="region of interest" description="Disordered" evidence="1">
    <location>
        <begin position="53"/>
        <end position="113"/>
    </location>
</feature>
<gene>
    <name evidence="3" type="ORF">RF819_19995</name>
</gene>
<reference evidence="3 4" key="1">
    <citation type="submission" date="2017-01" db="EMBL/GenBank/DDBJ databases">
        <title>Genome sequencing of Rhodoferax fermentans JCM 7819.</title>
        <authorList>
            <person name="Kim Y.J."/>
            <person name="Farh M.E.-A."/>
            <person name="Yang D.-C."/>
        </authorList>
    </citation>
    <scope>NUCLEOTIDE SEQUENCE [LARGE SCALE GENOMIC DNA]</scope>
    <source>
        <strain evidence="3 4">JCM 7819</strain>
    </source>
</reference>
<dbReference type="AlphaFoldDB" id="A0A1T1AXH8"/>
<dbReference type="RefSeq" id="WP_078366563.1">
    <property type="nucleotide sequence ID" value="NZ_MTJN01000002.1"/>
</dbReference>
<protein>
    <recommendedName>
        <fullName evidence="2">Zinc finger/thioredoxin putative domain-containing protein</fullName>
    </recommendedName>
</protein>
<dbReference type="OrthoDB" id="5294582at2"/>
<feature type="compositionally biased region" description="Polar residues" evidence="1">
    <location>
        <begin position="132"/>
        <end position="149"/>
    </location>
</feature>
<dbReference type="Proteomes" id="UP000190750">
    <property type="component" value="Unassembled WGS sequence"/>
</dbReference>
<dbReference type="Pfam" id="PF11906">
    <property type="entry name" value="DUF3426"/>
    <property type="match status" value="1"/>
</dbReference>
<name>A0A1T1AXH8_RHOFE</name>
<comment type="caution">
    <text evidence="3">The sequence shown here is derived from an EMBL/GenBank/DDBJ whole genome shotgun (WGS) entry which is preliminary data.</text>
</comment>
<sequence length="348" mass="37343">MSLLTRCPACTTLYKVVPDQLRISQGWVKCGQCGEIFDATQHLMEASTEPELRVNDAASESVDLSPEAPVQDVLGQGGEQDQEQPHDLQEPEPEPEPEPEQHIGPAMGQASGLGSLDAAVSQDDVALVPESAQLSSSNVSIPEETTSSLDADELVPEVQAPPDGSVAQATQDPVLPLSFMRDSARSSVGVYAWSRGVWAGLGGLLLLVLAGQWVYQDHDRLAAARPPWQPALESVCKLLQCSVAPLAQIESIAIDSAVFSQGASDHYRLSFTLKNTSDLRLAMPSVELTLTDAQEQAVVRRVLSPAELAATADHLTAHAEWPVRVNLRLQIETSAPAVVGYRLLAFYP</sequence>
<dbReference type="STRING" id="28066.RF819_19995"/>
<proteinExistence type="predicted"/>
<accession>A0A1T1AXH8</accession>
<dbReference type="NCBIfam" id="TIGR02098">
    <property type="entry name" value="MJ0042_CXXC"/>
    <property type="match status" value="1"/>
</dbReference>
<dbReference type="EMBL" id="MTJN01000002">
    <property type="protein sequence ID" value="OOV08675.1"/>
    <property type="molecule type" value="Genomic_DNA"/>
</dbReference>
<organism evidence="3 4">
    <name type="scientific">Rhodoferax fermentans</name>
    <dbReference type="NCBI Taxonomy" id="28066"/>
    <lineage>
        <taxon>Bacteria</taxon>
        <taxon>Pseudomonadati</taxon>
        <taxon>Pseudomonadota</taxon>
        <taxon>Betaproteobacteria</taxon>
        <taxon>Burkholderiales</taxon>
        <taxon>Comamonadaceae</taxon>
        <taxon>Rhodoferax</taxon>
    </lineage>
</organism>
<feature type="domain" description="Zinc finger/thioredoxin putative" evidence="2">
    <location>
        <begin position="3"/>
        <end position="39"/>
    </location>
</feature>